<name>A0A0D0BTR4_9AGAR</name>
<protein>
    <recommendedName>
        <fullName evidence="4">Aminoglycoside phosphotransferase domain-containing protein</fullName>
    </recommendedName>
</protein>
<dbReference type="OrthoDB" id="2857768at2759"/>
<accession>A0A0D0BTR4</accession>
<feature type="signal peptide" evidence="1">
    <location>
        <begin position="1"/>
        <end position="23"/>
    </location>
</feature>
<dbReference type="AlphaFoldDB" id="A0A0D0BTR4"/>
<proteinExistence type="predicted"/>
<keyword evidence="1" id="KW-0732">Signal</keyword>
<organism evidence="2 3">
    <name type="scientific">Collybiopsis luxurians FD-317 M1</name>
    <dbReference type="NCBI Taxonomy" id="944289"/>
    <lineage>
        <taxon>Eukaryota</taxon>
        <taxon>Fungi</taxon>
        <taxon>Dikarya</taxon>
        <taxon>Basidiomycota</taxon>
        <taxon>Agaricomycotina</taxon>
        <taxon>Agaricomycetes</taxon>
        <taxon>Agaricomycetidae</taxon>
        <taxon>Agaricales</taxon>
        <taxon>Marasmiineae</taxon>
        <taxon>Omphalotaceae</taxon>
        <taxon>Collybiopsis</taxon>
        <taxon>Collybiopsis luxurians</taxon>
    </lineage>
</organism>
<dbReference type="EMBL" id="KN834835">
    <property type="protein sequence ID" value="KIK52959.1"/>
    <property type="molecule type" value="Genomic_DNA"/>
</dbReference>
<evidence type="ECO:0000313" key="3">
    <source>
        <dbReference type="Proteomes" id="UP000053593"/>
    </source>
</evidence>
<evidence type="ECO:0000256" key="1">
    <source>
        <dbReference type="SAM" id="SignalP"/>
    </source>
</evidence>
<dbReference type="Proteomes" id="UP000053593">
    <property type="component" value="Unassembled WGS sequence"/>
</dbReference>
<reference evidence="2 3" key="1">
    <citation type="submission" date="2014-04" db="EMBL/GenBank/DDBJ databases">
        <title>Evolutionary Origins and Diversification of the Mycorrhizal Mutualists.</title>
        <authorList>
            <consortium name="DOE Joint Genome Institute"/>
            <consortium name="Mycorrhizal Genomics Consortium"/>
            <person name="Kohler A."/>
            <person name="Kuo A."/>
            <person name="Nagy L.G."/>
            <person name="Floudas D."/>
            <person name="Copeland A."/>
            <person name="Barry K.W."/>
            <person name="Cichocki N."/>
            <person name="Veneault-Fourrey C."/>
            <person name="LaButti K."/>
            <person name="Lindquist E.A."/>
            <person name="Lipzen A."/>
            <person name="Lundell T."/>
            <person name="Morin E."/>
            <person name="Murat C."/>
            <person name="Riley R."/>
            <person name="Ohm R."/>
            <person name="Sun H."/>
            <person name="Tunlid A."/>
            <person name="Henrissat B."/>
            <person name="Grigoriev I.V."/>
            <person name="Hibbett D.S."/>
            <person name="Martin F."/>
        </authorList>
    </citation>
    <scope>NUCLEOTIDE SEQUENCE [LARGE SCALE GENOMIC DNA]</scope>
    <source>
        <strain evidence="2 3">FD-317 M1</strain>
    </source>
</reference>
<keyword evidence="3" id="KW-1185">Reference proteome</keyword>
<gene>
    <name evidence="2" type="ORF">GYMLUDRAFT_88520</name>
</gene>
<evidence type="ECO:0008006" key="4">
    <source>
        <dbReference type="Google" id="ProtNLM"/>
    </source>
</evidence>
<dbReference type="HOGENOM" id="CLU_072112_0_0_1"/>
<sequence>MGFISASFLCHILAFISSTGVYAVPYSAQDANQLTRIERVPLRERVHVSARLTRPAWLGPRYDHSQILTAEDKKAFSSQLEGLKLGSRLKFDAESAKQNRGIWTVKEYQQYGGVADGLLVKIMPDSLPDMHPDDVTNQNFGEVKALRLVDDLVAAGLIEDPNHGVTGKIKDKVKSVVKPSLQKIGPPLVPAVILKKKKGVDLYDLKPYQEASVKERLRMHKAIKELTCQEVARIALEKLVYHGDRHLGNVLITMAGNKVVSIELIDWGKSYMVRKNAMPAHNDVYDYCMATTKFFEEEGVGR</sequence>
<evidence type="ECO:0000313" key="2">
    <source>
        <dbReference type="EMBL" id="KIK52959.1"/>
    </source>
</evidence>
<feature type="chain" id="PRO_5002207510" description="Aminoglycoside phosphotransferase domain-containing protein" evidence="1">
    <location>
        <begin position="24"/>
        <end position="302"/>
    </location>
</feature>